<protein>
    <submittedName>
        <fullName evidence="2">Uncharacterized protein</fullName>
    </submittedName>
</protein>
<reference evidence="2 3" key="1">
    <citation type="submission" date="2017-12" db="EMBL/GenBank/DDBJ databases">
        <title>Integrating genomic resources of turbot (Scophthalmus maximus) in depth evaluation of genetic and physical mapping variation across individuals.</title>
        <authorList>
            <person name="Martinez P."/>
        </authorList>
    </citation>
    <scope>NUCLEOTIDE SEQUENCE [LARGE SCALE GENOMIC DNA]</scope>
</reference>
<keyword evidence="3" id="KW-1185">Reference proteome</keyword>
<organism evidence="2 3">
    <name type="scientific">Scophthalmus maximus</name>
    <name type="common">Turbot</name>
    <name type="synonym">Psetta maxima</name>
    <dbReference type="NCBI Taxonomy" id="52904"/>
    <lineage>
        <taxon>Eukaryota</taxon>
        <taxon>Metazoa</taxon>
        <taxon>Chordata</taxon>
        <taxon>Craniata</taxon>
        <taxon>Vertebrata</taxon>
        <taxon>Euteleostomi</taxon>
        <taxon>Actinopterygii</taxon>
        <taxon>Neopterygii</taxon>
        <taxon>Teleostei</taxon>
        <taxon>Neoteleostei</taxon>
        <taxon>Acanthomorphata</taxon>
        <taxon>Carangaria</taxon>
        <taxon>Pleuronectiformes</taxon>
        <taxon>Pleuronectoidei</taxon>
        <taxon>Scophthalmidae</taxon>
        <taxon>Scophthalmus</taxon>
    </lineage>
</organism>
<name>A0A2U9AXH0_SCOMX</name>
<evidence type="ECO:0000256" key="1">
    <source>
        <dbReference type="SAM" id="MobiDB-lite"/>
    </source>
</evidence>
<evidence type="ECO:0000313" key="2">
    <source>
        <dbReference type="EMBL" id="AWO96354.1"/>
    </source>
</evidence>
<dbReference type="AlphaFoldDB" id="A0A2U9AXH0"/>
<proteinExistence type="predicted"/>
<accession>A0A2U9AXH0</accession>
<dbReference type="Proteomes" id="UP000246464">
    <property type="component" value="Chromosome 1"/>
</dbReference>
<gene>
    <name evidence="2" type="ORF">SMAX5B_011710</name>
</gene>
<feature type="region of interest" description="Disordered" evidence="1">
    <location>
        <begin position="1"/>
        <end position="24"/>
    </location>
</feature>
<sequence>MDPAASLPGPPPDAGGGLISRTHGAGWTERRGGLWYIGGSEGTGEESRVKTQFRIGVNVTQTNGINGNTKRSAQLAQKPFLVRTGSASAALPAAALLRSCCRTTPPVEEANDRTEEPVAPAHPQKSANHNSERLIGDVFADQLR</sequence>
<feature type="region of interest" description="Disordered" evidence="1">
    <location>
        <begin position="106"/>
        <end position="144"/>
    </location>
</feature>
<evidence type="ECO:0000313" key="3">
    <source>
        <dbReference type="Proteomes" id="UP000246464"/>
    </source>
</evidence>
<dbReference type="EMBL" id="CP026243">
    <property type="protein sequence ID" value="AWO96354.1"/>
    <property type="molecule type" value="Genomic_DNA"/>
</dbReference>